<feature type="region of interest" description="Disordered" evidence="1">
    <location>
        <begin position="136"/>
        <end position="156"/>
    </location>
</feature>
<sequence length="156" mass="18412">MKITADTKLQHFQFIENVEPDKIYTVVSNHFGDENPYNYPNPFHYVKFQIERAPDTGRRHVQDFAVLKKQARVANYPEKAIIYVSKNFNRCAIHKDKCKCSYQELELDECSVCTQECCSQRTPARFDEENSGPFEFGRYHSSYRQNNQNNSDLNRK</sequence>
<keyword evidence="3" id="KW-1185">Reference proteome</keyword>
<organism evidence="2 3">
    <name type="scientific">Paraglomus occultum</name>
    <dbReference type="NCBI Taxonomy" id="144539"/>
    <lineage>
        <taxon>Eukaryota</taxon>
        <taxon>Fungi</taxon>
        <taxon>Fungi incertae sedis</taxon>
        <taxon>Mucoromycota</taxon>
        <taxon>Glomeromycotina</taxon>
        <taxon>Glomeromycetes</taxon>
        <taxon>Paraglomerales</taxon>
        <taxon>Paraglomeraceae</taxon>
        <taxon>Paraglomus</taxon>
    </lineage>
</organism>
<dbReference type="Proteomes" id="UP000789572">
    <property type="component" value="Unassembled WGS sequence"/>
</dbReference>
<dbReference type="AlphaFoldDB" id="A0A9N9AM37"/>
<feature type="compositionally biased region" description="Polar residues" evidence="1">
    <location>
        <begin position="142"/>
        <end position="156"/>
    </location>
</feature>
<gene>
    <name evidence="2" type="ORF">POCULU_LOCUS4378</name>
</gene>
<dbReference type="OrthoDB" id="2471276at2759"/>
<name>A0A9N9AM37_9GLOM</name>
<dbReference type="EMBL" id="CAJVPJ010000563">
    <property type="protein sequence ID" value="CAG8537692.1"/>
    <property type="molecule type" value="Genomic_DNA"/>
</dbReference>
<comment type="caution">
    <text evidence="2">The sequence shown here is derived from an EMBL/GenBank/DDBJ whole genome shotgun (WGS) entry which is preliminary data.</text>
</comment>
<reference evidence="2" key="1">
    <citation type="submission" date="2021-06" db="EMBL/GenBank/DDBJ databases">
        <authorList>
            <person name="Kallberg Y."/>
            <person name="Tangrot J."/>
            <person name="Rosling A."/>
        </authorList>
    </citation>
    <scope>NUCLEOTIDE SEQUENCE</scope>
    <source>
        <strain evidence="2">IA702</strain>
    </source>
</reference>
<accession>A0A9N9AM37</accession>
<evidence type="ECO:0000256" key="1">
    <source>
        <dbReference type="SAM" id="MobiDB-lite"/>
    </source>
</evidence>
<evidence type="ECO:0000313" key="3">
    <source>
        <dbReference type="Proteomes" id="UP000789572"/>
    </source>
</evidence>
<protein>
    <submittedName>
        <fullName evidence="2">6042_t:CDS:1</fullName>
    </submittedName>
</protein>
<proteinExistence type="predicted"/>
<evidence type="ECO:0000313" key="2">
    <source>
        <dbReference type="EMBL" id="CAG8537692.1"/>
    </source>
</evidence>